<comment type="cofactor">
    <cofactor evidence="1 7">
        <name>FAD</name>
        <dbReference type="ChEBI" id="CHEBI:57692"/>
    </cofactor>
</comment>
<evidence type="ECO:0000256" key="3">
    <source>
        <dbReference type="ARBA" id="ARBA00022630"/>
    </source>
</evidence>
<dbReference type="SUPFAM" id="SSF51905">
    <property type="entry name" value="FAD/NAD(P)-binding domain"/>
    <property type="match status" value="1"/>
</dbReference>
<dbReference type="Gene3D" id="3.30.560.10">
    <property type="entry name" value="Glucose Oxidase, domain 3"/>
    <property type="match status" value="1"/>
</dbReference>
<evidence type="ECO:0000256" key="2">
    <source>
        <dbReference type="ARBA" id="ARBA00010790"/>
    </source>
</evidence>
<dbReference type="Pfam" id="PF05199">
    <property type="entry name" value="GMC_oxred_C"/>
    <property type="match status" value="1"/>
</dbReference>
<evidence type="ECO:0000313" key="13">
    <source>
        <dbReference type="Proteomes" id="UP000039046"/>
    </source>
</evidence>
<feature type="domain" description="Glucose-methanol-choline oxidoreductase N-terminal" evidence="11">
    <location>
        <begin position="295"/>
        <end position="309"/>
    </location>
</feature>
<dbReference type="HOGENOM" id="CLU_002865_6_1_1"/>
<keyword evidence="4 7" id="KW-0274">FAD</keyword>
<dbReference type="InterPro" id="IPR007867">
    <property type="entry name" value="GMC_OxRtase_C"/>
</dbReference>
<keyword evidence="3 8" id="KW-0285">Flavoprotein</keyword>
<feature type="binding site" evidence="7">
    <location>
        <position position="105"/>
    </location>
    <ligand>
        <name>FAD</name>
        <dbReference type="ChEBI" id="CHEBI:57692"/>
    </ligand>
</feature>
<dbReference type="GO" id="GO:0050660">
    <property type="term" value="F:flavin adenine dinucleotide binding"/>
    <property type="evidence" value="ECO:0007669"/>
    <property type="project" value="InterPro"/>
</dbReference>
<evidence type="ECO:0000256" key="9">
    <source>
        <dbReference type="SAM" id="SignalP"/>
    </source>
</evidence>
<dbReference type="PIRSF" id="PIRSF000137">
    <property type="entry name" value="Alcohol_oxidase"/>
    <property type="match status" value="1"/>
</dbReference>
<keyword evidence="5" id="KW-0560">Oxidoreductase</keyword>
<comment type="similarity">
    <text evidence="2 8">Belongs to the GMC oxidoreductase family.</text>
</comment>
<dbReference type="PROSITE" id="PS00623">
    <property type="entry name" value="GMC_OXRED_1"/>
    <property type="match status" value="1"/>
</dbReference>
<dbReference type="OrthoDB" id="269227at2759"/>
<feature type="domain" description="Glucose-methanol-choline oxidoreductase N-terminal" evidence="10">
    <location>
        <begin position="99"/>
        <end position="122"/>
    </location>
</feature>
<proteinExistence type="inferred from homology"/>
<dbReference type="PANTHER" id="PTHR11552">
    <property type="entry name" value="GLUCOSE-METHANOL-CHOLINE GMC OXIDOREDUCTASE"/>
    <property type="match status" value="1"/>
</dbReference>
<dbReference type="Proteomes" id="UP000039046">
    <property type="component" value="Unassembled WGS sequence"/>
</dbReference>
<feature type="active site" description="Proton acceptor" evidence="6">
    <location>
        <position position="570"/>
    </location>
</feature>
<dbReference type="InterPro" id="IPR027424">
    <property type="entry name" value="Glucose_Oxidase_domain_2"/>
</dbReference>
<evidence type="ECO:0000256" key="7">
    <source>
        <dbReference type="PIRSR" id="PIRSR000137-2"/>
    </source>
</evidence>
<feature type="binding site" evidence="7">
    <location>
        <begin position="31"/>
        <end position="32"/>
    </location>
    <ligand>
        <name>FAD</name>
        <dbReference type="ChEBI" id="CHEBI:57692"/>
    </ligand>
</feature>
<dbReference type="Gene3D" id="3.50.50.60">
    <property type="entry name" value="FAD/NAD(P)-binding domain"/>
    <property type="match status" value="1"/>
</dbReference>
<gene>
    <name evidence="12" type="ORF">VHEMI08557</name>
</gene>
<evidence type="ECO:0000256" key="8">
    <source>
        <dbReference type="RuleBase" id="RU003968"/>
    </source>
</evidence>
<dbReference type="AlphaFoldDB" id="A0A0A1T713"/>
<sequence>MKGFAFLLLPATLLTVDATMAVDYVIVGAGTSGLVIANRLSQNKNITVALIDPGSDERGNPTVSDPSEWLKLQQTPINWNYTSVSQETANGRAIPYPAGKGIGGTSLMNGMTYLRGDKAEFDAWEELGNPGWNWNSLFAKYKEIEKFFPPQAWQEEIGASYEPSLHGYDGNLHVGFPPTLEKGLYGNFSKAWKALGYKKVQDPNGGSVAGFSVWPMTLDPKQNHRSDAATSFYWPIQPLRENLSLIKGTATKILWGKAGCTSKRPGKVAQGVQYLDADGALSQITAKKEVILSAGALRTPLILERSGVGNPKILSPLGIETVIDAPTVGENLIDQPNLAIIYGSNDNTTGTTPYATFASTEDLFGKTNAGALASSTKERLAAWAKDIETQTNGALKAAALEKQFAIQHKVIFQDKVTTAEILTAALGSALVTVSWALLPFSRGSVHLTSASDTDIDKPVINPRLLSNDFDMQVQIASCKLSRKLWQTAPADTLVTAPVVPSLDQVPLNASDSQWEAFIRATYQSNSHSLGTAAMMAKDLGGVVDPELRVYGAANVRVVDASVLPTQFSGHLTATLYAVADRAARMIQLNDGLAA</sequence>
<dbReference type="STRING" id="1531966.A0A0A1T713"/>
<dbReference type="GO" id="GO:0016614">
    <property type="term" value="F:oxidoreductase activity, acting on CH-OH group of donors"/>
    <property type="evidence" value="ECO:0007669"/>
    <property type="project" value="InterPro"/>
</dbReference>
<evidence type="ECO:0000256" key="1">
    <source>
        <dbReference type="ARBA" id="ARBA00001974"/>
    </source>
</evidence>
<dbReference type="EMBL" id="CDHN01000005">
    <property type="protein sequence ID" value="CEJ92931.1"/>
    <property type="molecule type" value="Genomic_DNA"/>
</dbReference>
<organism evidence="12 13">
    <name type="scientific">[Torrubiella] hemipterigena</name>
    <dbReference type="NCBI Taxonomy" id="1531966"/>
    <lineage>
        <taxon>Eukaryota</taxon>
        <taxon>Fungi</taxon>
        <taxon>Dikarya</taxon>
        <taxon>Ascomycota</taxon>
        <taxon>Pezizomycotina</taxon>
        <taxon>Sordariomycetes</taxon>
        <taxon>Hypocreomycetidae</taxon>
        <taxon>Hypocreales</taxon>
        <taxon>Clavicipitaceae</taxon>
        <taxon>Clavicipitaceae incertae sedis</taxon>
        <taxon>'Torrubiella' clade</taxon>
    </lineage>
</organism>
<dbReference type="InterPro" id="IPR036188">
    <property type="entry name" value="FAD/NAD-bd_sf"/>
</dbReference>
<keyword evidence="13" id="KW-1185">Reference proteome</keyword>
<dbReference type="Gene3D" id="4.10.450.10">
    <property type="entry name" value="Glucose Oxidase, domain 2"/>
    <property type="match status" value="1"/>
</dbReference>
<accession>A0A0A1T713</accession>
<feature type="chain" id="PRO_5001989912" description="Glucose-methanol-choline oxidoreductase N-terminal domain-containing protein" evidence="9">
    <location>
        <begin position="22"/>
        <end position="594"/>
    </location>
</feature>
<reference evidence="12 13" key="1">
    <citation type="journal article" date="2015" name="Genome Announc.">
        <title>Draft Genome Sequence and Gene Annotation of the Entomopathogenic Fungus Verticillium hemipterigenum.</title>
        <authorList>
            <person name="Horn F."/>
            <person name="Habel A."/>
            <person name="Scharf D.H."/>
            <person name="Dworschak J."/>
            <person name="Brakhage A.A."/>
            <person name="Guthke R."/>
            <person name="Hertweck C."/>
            <person name="Linde J."/>
        </authorList>
    </citation>
    <scope>NUCLEOTIDE SEQUENCE [LARGE SCALE GENOMIC DNA]</scope>
</reference>
<feature type="signal peptide" evidence="9">
    <location>
        <begin position="1"/>
        <end position="21"/>
    </location>
</feature>
<dbReference type="PANTHER" id="PTHR11552:SF201">
    <property type="entry name" value="GLUCOSE-METHANOL-CHOLINE OXIDOREDUCTASE N-TERMINAL DOMAIN-CONTAINING PROTEIN"/>
    <property type="match status" value="1"/>
</dbReference>
<evidence type="ECO:0000256" key="6">
    <source>
        <dbReference type="PIRSR" id="PIRSR000137-1"/>
    </source>
</evidence>
<evidence type="ECO:0000256" key="5">
    <source>
        <dbReference type="ARBA" id="ARBA00023002"/>
    </source>
</evidence>
<evidence type="ECO:0000313" key="12">
    <source>
        <dbReference type="EMBL" id="CEJ92931.1"/>
    </source>
</evidence>
<evidence type="ECO:0000259" key="10">
    <source>
        <dbReference type="PROSITE" id="PS00623"/>
    </source>
</evidence>
<dbReference type="Pfam" id="PF00732">
    <property type="entry name" value="GMC_oxred_N"/>
    <property type="match status" value="1"/>
</dbReference>
<dbReference type="PROSITE" id="PS00624">
    <property type="entry name" value="GMC_OXRED_2"/>
    <property type="match status" value="1"/>
</dbReference>
<name>A0A0A1T713_9HYPO</name>
<keyword evidence="9" id="KW-0732">Signal</keyword>
<dbReference type="InterPro" id="IPR000172">
    <property type="entry name" value="GMC_OxRdtase_N"/>
</dbReference>
<evidence type="ECO:0000259" key="11">
    <source>
        <dbReference type="PROSITE" id="PS00624"/>
    </source>
</evidence>
<evidence type="ECO:0000256" key="4">
    <source>
        <dbReference type="ARBA" id="ARBA00022827"/>
    </source>
</evidence>
<dbReference type="SUPFAM" id="SSF54373">
    <property type="entry name" value="FAD-linked reductases, C-terminal domain"/>
    <property type="match status" value="1"/>
</dbReference>
<dbReference type="InterPro" id="IPR012132">
    <property type="entry name" value="GMC_OxRdtase"/>
</dbReference>
<feature type="active site" description="Proton donor" evidence="6">
    <location>
        <position position="527"/>
    </location>
</feature>
<protein>
    <recommendedName>
        <fullName evidence="10 11">Glucose-methanol-choline oxidoreductase N-terminal domain-containing protein</fullName>
    </recommendedName>
</protein>